<organism evidence="5 6">
    <name type="scientific">Pygocentrus nattereri</name>
    <name type="common">Red-bellied piranha</name>
    <dbReference type="NCBI Taxonomy" id="42514"/>
    <lineage>
        <taxon>Eukaryota</taxon>
        <taxon>Metazoa</taxon>
        <taxon>Chordata</taxon>
        <taxon>Craniata</taxon>
        <taxon>Vertebrata</taxon>
        <taxon>Euteleostomi</taxon>
        <taxon>Actinopterygii</taxon>
        <taxon>Neopterygii</taxon>
        <taxon>Teleostei</taxon>
        <taxon>Ostariophysi</taxon>
        <taxon>Characiformes</taxon>
        <taxon>Characoidei</taxon>
        <taxon>Pygocentrus</taxon>
    </lineage>
</organism>
<dbReference type="Proteomes" id="UP001501920">
    <property type="component" value="Chromosome 3"/>
</dbReference>
<dbReference type="PROSITE" id="PS50088">
    <property type="entry name" value="ANK_REPEAT"/>
    <property type="match status" value="4"/>
</dbReference>
<proteinExistence type="predicted"/>
<feature type="compositionally biased region" description="Polar residues" evidence="4">
    <location>
        <begin position="435"/>
        <end position="466"/>
    </location>
</feature>
<evidence type="ECO:0000313" key="6">
    <source>
        <dbReference type="Proteomes" id="UP001501920"/>
    </source>
</evidence>
<feature type="compositionally biased region" description="Polar residues" evidence="4">
    <location>
        <begin position="96"/>
        <end position="105"/>
    </location>
</feature>
<dbReference type="Pfam" id="PF00023">
    <property type="entry name" value="Ank"/>
    <property type="match status" value="1"/>
</dbReference>
<sequence>MTMSGDRTEPSAPLDLRTKGRERVGGGGGGSQGKADSSMRSSPAASPAVKADSGAQGGTVPSQMKCASEPVKSSAFKLPIRKRPLPVDSTAAGSEAESQTNSIGTPSPAKVARCSSARNGLNADLRTQRITPSPLAAGAHGHSHDHLQRSAQGHCIITEYAYFSSYPCASIPHHLYEDADRLLTEVALAIRQDEDGDTALHIAVVQEKEAVVRRLIHVLCRACKDIDLYNNLRQTPLHLAVITHQPAVVEALLQGGADPGALDRNGQNALHLCCEHSQDRCLSVILAHLAHSPCCPSAFLDSRNYEGLTPLHLAVQEGNKKLAKMLLDSGADINAVDIKSGRSPLIHAVENNCMEMVNFLIENGCNVNAQSYSGNTALHSACGRGEVEAVRVLLKNGADSSLKNYHNDTAVMVAKNKKVSDVLRGKTTRGHTLKTQHSFNGAPSPNSLSHSPLATPNLHRSASVSPLASRIHSPHSQSGESISGNQSPTETQEKDDLQRRLRTFHDVAADNRADYGMSVHSFPYFPTPRYDTLMPSVNVLSGHTAYYPTALQRHPYPTDTQFILLPASLGRSEPLVSHSLPPTSIVTQSRPSSHNSDQSDASNMSVSSEGKGIS</sequence>
<keyword evidence="6" id="KW-1185">Reference proteome</keyword>
<evidence type="ECO:0000256" key="4">
    <source>
        <dbReference type="SAM" id="MobiDB-lite"/>
    </source>
</evidence>
<evidence type="ECO:0000256" key="2">
    <source>
        <dbReference type="ARBA" id="ARBA00023043"/>
    </source>
</evidence>
<dbReference type="PANTHER" id="PTHR46680">
    <property type="entry name" value="NF-KAPPA-B INHIBITOR ALPHA"/>
    <property type="match status" value="1"/>
</dbReference>
<dbReference type="OMA" id="DSRNYEG"/>
<dbReference type="PANTHER" id="PTHR46680:SF2">
    <property type="entry name" value="NF-KAPPA-B INHIBITOR ZETA"/>
    <property type="match status" value="1"/>
</dbReference>
<name>A0A3B4D3P4_PYGNA</name>
<dbReference type="RefSeq" id="XP_037392216.1">
    <property type="nucleotide sequence ID" value="XM_037536319.1"/>
</dbReference>
<dbReference type="PROSITE" id="PS50297">
    <property type="entry name" value="ANK_REP_REGION"/>
    <property type="match status" value="4"/>
</dbReference>
<feature type="repeat" description="ANK" evidence="3">
    <location>
        <begin position="340"/>
        <end position="372"/>
    </location>
</feature>
<feature type="compositionally biased region" description="Low complexity" evidence="4">
    <location>
        <begin position="35"/>
        <end position="48"/>
    </location>
</feature>
<feature type="region of interest" description="Disordered" evidence="4">
    <location>
        <begin position="575"/>
        <end position="614"/>
    </location>
</feature>
<dbReference type="SMART" id="SM00248">
    <property type="entry name" value="ANK"/>
    <property type="match status" value="6"/>
</dbReference>
<feature type="repeat" description="ANK" evidence="3">
    <location>
        <begin position="373"/>
        <end position="405"/>
    </location>
</feature>
<dbReference type="Ensembl" id="ENSPNAT00000038653.2">
    <property type="protein sequence ID" value="ENSPNAP00000017721.1"/>
    <property type="gene ID" value="ENSPNAG00000024001.2"/>
</dbReference>
<dbReference type="InterPro" id="IPR002110">
    <property type="entry name" value="Ankyrin_rpt"/>
</dbReference>
<dbReference type="Gene3D" id="1.25.40.20">
    <property type="entry name" value="Ankyrin repeat-containing domain"/>
    <property type="match status" value="1"/>
</dbReference>
<evidence type="ECO:0000256" key="1">
    <source>
        <dbReference type="ARBA" id="ARBA00022737"/>
    </source>
</evidence>
<reference evidence="5 6" key="1">
    <citation type="submission" date="2020-10" db="EMBL/GenBank/DDBJ databases">
        <title>Pygocentrus nattereri (red-bellied piranha) genome, fPygNat1, primary haplotype.</title>
        <authorList>
            <person name="Myers G."/>
            <person name="Meyer A."/>
            <person name="Karagic N."/>
            <person name="Pippel M."/>
            <person name="Winkler S."/>
            <person name="Tracey A."/>
            <person name="Wood J."/>
            <person name="Formenti G."/>
            <person name="Howe K."/>
            <person name="Fedrigo O."/>
            <person name="Jarvis E.D."/>
        </authorList>
    </citation>
    <scope>NUCLEOTIDE SEQUENCE [LARGE SCALE GENOMIC DNA]</scope>
</reference>
<evidence type="ECO:0000256" key="3">
    <source>
        <dbReference type="PROSITE-ProRule" id="PRU00023"/>
    </source>
</evidence>
<evidence type="ECO:0000313" key="5">
    <source>
        <dbReference type="Ensembl" id="ENSPNAP00000017721.1"/>
    </source>
</evidence>
<dbReference type="STRING" id="42514.ENSPNAP00000017721"/>
<dbReference type="InterPro" id="IPR036770">
    <property type="entry name" value="Ankyrin_rpt-contain_sf"/>
</dbReference>
<dbReference type="PRINTS" id="PR01415">
    <property type="entry name" value="ANKYRIN"/>
</dbReference>
<dbReference type="InterPro" id="IPR051070">
    <property type="entry name" value="NF-kappa-B_inhibitor"/>
</dbReference>
<feature type="region of interest" description="Disordered" evidence="4">
    <location>
        <begin position="421"/>
        <end position="497"/>
    </location>
</feature>
<dbReference type="Pfam" id="PF12796">
    <property type="entry name" value="Ank_2"/>
    <property type="match status" value="2"/>
</dbReference>
<keyword evidence="1" id="KW-0677">Repeat</keyword>
<feature type="repeat" description="ANK" evidence="3">
    <location>
        <begin position="306"/>
        <end position="338"/>
    </location>
</feature>
<keyword evidence="2 3" id="KW-0040">ANK repeat</keyword>
<feature type="region of interest" description="Disordered" evidence="4">
    <location>
        <begin position="1"/>
        <end position="112"/>
    </location>
</feature>
<protein>
    <submittedName>
        <fullName evidence="5">Uncharacterized protein</fullName>
    </submittedName>
</protein>
<dbReference type="GO" id="GO:0051059">
    <property type="term" value="F:NF-kappaB binding"/>
    <property type="evidence" value="ECO:0007669"/>
    <property type="project" value="TreeGrafter"/>
</dbReference>
<dbReference type="GeneID" id="108428945"/>
<gene>
    <name evidence="5" type="primary">BCL3</name>
</gene>
<reference evidence="5" key="2">
    <citation type="submission" date="2025-08" db="UniProtKB">
        <authorList>
            <consortium name="Ensembl"/>
        </authorList>
    </citation>
    <scope>IDENTIFICATION</scope>
</reference>
<accession>A0A3B4D3P4</accession>
<dbReference type="GeneTree" id="ENSGT00940000161392"/>
<reference evidence="5" key="3">
    <citation type="submission" date="2025-09" db="UniProtKB">
        <authorList>
            <consortium name="Ensembl"/>
        </authorList>
    </citation>
    <scope>IDENTIFICATION</scope>
</reference>
<dbReference type="SUPFAM" id="SSF48403">
    <property type="entry name" value="Ankyrin repeat"/>
    <property type="match status" value="1"/>
</dbReference>
<feature type="compositionally biased region" description="Polar residues" evidence="4">
    <location>
        <begin position="580"/>
        <end position="608"/>
    </location>
</feature>
<dbReference type="GO" id="GO:0005829">
    <property type="term" value="C:cytosol"/>
    <property type="evidence" value="ECO:0007669"/>
    <property type="project" value="TreeGrafter"/>
</dbReference>
<feature type="repeat" description="ANK" evidence="3">
    <location>
        <begin position="232"/>
        <end position="264"/>
    </location>
</feature>
<dbReference type="GO" id="GO:0071356">
    <property type="term" value="P:cellular response to tumor necrosis factor"/>
    <property type="evidence" value="ECO:0007669"/>
    <property type="project" value="TreeGrafter"/>
</dbReference>
<dbReference type="AlphaFoldDB" id="A0A3B4D3P4"/>
<feature type="compositionally biased region" description="Polar residues" evidence="4">
    <location>
        <begin position="474"/>
        <end position="490"/>
    </location>
</feature>